<dbReference type="InterPro" id="IPR019039">
    <property type="entry name" value="T4-Rnl1-like_N"/>
</dbReference>
<feature type="domain" description="T4 RNA ligase 1-like N-terminal" evidence="1">
    <location>
        <begin position="66"/>
        <end position="289"/>
    </location>
</feature>
<evidence type="ECO:0000313" key="3">
    <source>
        <dbReference type="Proteomes" id="UP000315689"/>
    </source>
</evidence>
<keyword evidence="2" id="KW-0436">Ligase</keyword>
<dbReference type="SUPFAM" id="SSF56091">
    <property type="entry name" value="DNA ligase/mRNA capping enzyme, catalytic domain"/>
    <property type="match status" value="1"/>
</dbReference>
<comment type="caution">
    <text evidence="2">The sequence shown here is derived from an EMBL/GenBank/DDBJ whole genome shotgun (WGS) entry which is preliminary data.</text>
</comment>
<dbReference type="EMBL" id="VMGK01000025">
    <property type="protein sequence ID" value="TSC92470.1"/>
    <property type="molecule type" value="Genomic_DNA"/>
</dbReference>
<accession>A0A554LHY4</accession>
<gene>
    <name evidence="2" type="ORF">CEN89_681</name>
</gene>
<dbReference type="AlphaFoldDB" id="A0A554LHY4"/>
<dbReference type="GO" id="GO:0016874">
    <property type="term" value="F:ligase activity"/>
    <property type="evidence" value="ECO:0007669"/>
    <property type="project" value="UniProtKB-KW"/>
</dbReference>
<dbReference type="Gene3D" id="3.30.470.30">
    <property type="entry name" value="DNA ligase/mRNA capping enzyme"/>
    <property type="match status" value="1"/>
</dbReference>
<protein>
    <submittedName>
        <fullName evidence="2">RNA ligase</fullName>
    </submittedName>
</protein>
<evidence type="ECO:0000259" key="1">
    <source>
        <dbReference type="Pfam" id="PF09511"/>
    </source>
</evidence>
<evidence type="ECO:0000313" key="2">
    <source>
        <dbReference type="EMBL" id="TSC92470.1"/>
    </source>
</evidence>
<dbReference type="Pfam" id="PF09511">
    <property type="entry name" value="RNA_lig_T4_1"/>
    <property type="match status" value="1"/>
</dbReference>
<reference evidence="2 3" key="1">
    <citation type="submission" date="2017-07" db="EMBL/GenBank/DDBJ databases">
        <title>Mechanisms for carbon and nitrogen cycling indicate functional differentiation within the Candidate Phyla Radiation.</title>
        <authorList>
            <person name="Danczak R.E."/>
            <person name="Johnston M.D."/>
            <person name="Kenah C."/>
            <person name="Slattery M."/>
            <person name="Wrighton K.C."/>
            <person name="Wilkins M.J."/>
        </authorList>
    </citation>
    <scope>NUCLEOTIDE SEQUENCE [LARGE SCALE GENOMIC DNA]</scope>
    <source>
        <strain evidence="2">Licking1014_7</strain>
    </source>
</reference>
<proteinExistence type="predicted"/>
<sequence>MSEQLHQLHQEKIDISRVEKFLESANAVLEGEMSGIIVRESGSLRLFNAERMLIYEGYDPNQEYLKGLICQIENGELKIVAPCFSKFYNLGEKSENDQKFYQLLQQEGVVVHFPEKVDGTNIRFYINPDTQEIGTATRGMIDGGKDKDEEGFGDAANIHFGREALAIAKEQFPQILDKELLGRFTPIFELIHPENRIVTNYGDRKDLVLLAVFDKMRGCRELTRKELDYFAKQHGLNLVETLQVDSSNWNEALRQLHTMWQGTDKEGAVVTVELNNEVSFRVKVKSPEYLELMRVMKFCTLNRTEELADNWGTATWETFREKLHEQHPDLPEEVMMGYEIHFQIYKRYLNFVHHRTEEIIEGYDQFVQENAEKIVAQKDFALMIQNRADKSFFFLLRKLGREKIDEAKQRMIEQLRKQTPLKDFISTPF</sequence>
<dbReference type="Proteomes" id="UP000315689">
    <property type="component" value="Unassembled WGS sequence"/>
</dbReference>
<name>A0A554LHY4_9BACT</name>
<organism evidence="2 3">
    <name type="scientific">Candidatus Berkelbacteria bacterium Licking1014_7</name>
    <dbReference type="NCBI Taxonomy" id="2017147"/>
    <lineage>
        <taxon>Bacteria</taxon>
        <taxon>Candidatus Berkelbacteria</taxon>
    </lineage>
</organism>